<dbReference type="CDD" id="cd06173">
    <property type="entry name" value="MFS_MefA_like"/>
    <property type="match status" value="1"/>
</dbReference>
<evidence type="ECO:0000256" key="7">
    <source>
        <dbReference type="SAM" id="Phobius"/>
    </source>
</evidence>
<dbReference type="PANTHER" id="PTHR23513:SF6">
    <property type="entry name" value="MAJOR FACILITATOR SUPERFAMILY ASSOCIATED DOMAIN-CONTAINING PROTEIN"/>
    <property type="match status" value="1"/>
</dbReference>
<comment type="subcellular location">
    <subcellularLocation>
        <location evidence="1">Cell membrane</location>
        <topology evidence="1">Multi-pass membrane protein</topology>
    </subcellularLocation>
</comment>
<evidence type="ECO:0000256" key="1">
    <source>
        <dbReference type="ARBA" id="ARBA00004651"/>
    </source>
</evidence>
<sequence length="467" mass="49468">MNNKKSGDVRLLSERADYRNWWIGDTSAEIGTQIASMAFTLLTYAVTRDVVIAGLVGAMRSLVNFVAMFYGGYVVDSRNQRTLLRLYGISLCVVYGSLTVLIVAGALNTALLFGFAALSGVVGGTFGSLTNAMLPQILHGSELTRGLSLNDTRDAAVGTVAAPVGAAFYGLASAVPFLINALCSLGLLWSAATIKTPLHGEPGAGEVDSRAGGRGDEGSAPEARDGGELADTAGGDVPDKSADPNDDAGKQQDSAPETFFIRLVRGATWVGKHPDIRAILLVLIVFNLGSAISITAVELQLQADNNPSWVIGITFSVFSMGAILGGMLSNRWQTILPGMRVVKAELFVQLVCLVVMATTRVWWIIAILFFFTNLLIIAMNSYLGAYQMLRTPRDILGRVSTVFRMGVGLAPILGSTLAGFALEYLGWSSTQLICAVITLIALVVAIAAPGLRGLPATREFDSVKQAE</sequence>
<dbReference type="SUPFAM" id="SSF103473">
    <property type="entry name" value="MFS general substrate transporter"/>
    <property type="match status" value="1"/>
</dbReference>
<protein>
    <submittedName>
        <fullName evidence="9">MFS transporter</fullName>
    </submittedName>
    <submittedName>
        <fullName evidence="10">Major Facilitator Superfamily protein</fullName>
    </submittedName>
</protein>
<evidence type="ECO:0000259" key="8">
    <source>
        <dbReference type="PROSITE" id="PS50850"/>
    </source>
</evidence>
<reference evidence="9" key="3">
    <citation type="submission" date="2023-10" db="EMBL/GenBank/DDBJ databases">
        <title>Whole Genome based description of the genera Actinobaculum and Actinotignum reveals a complex phylogenetic relationship within the species included in the genus Actinotignum.</title>
        <authorList>
            <person name="Jensen C.S."/>
            <person name="Dargis R."/>
            <person name="Kemp M."/>
            <person name="Christensen J.J."/>
        </authorList>
    </citation>
    <scope>NUCLEOTIDE SEQUENCE</scope>
    <source>
        <strain evidence="9">Actinobaculum_suis_CCUG19206T</strain>
    </source>
</reference>
<dbReference type="InterPro" id="IPR011701">
    <property type="entry name" value="MFS"/>
</dbReference>
<feature type="transmembrane region" description="Helical" evidence="7">
    <location>
        <begin position="86"/>
        <end position="107"/>
    </location>
</feature>
<evidence type="ECO:0000256" key="4">
    <source>
        <dbReference type="ARBA" id="ARBA00022989"/>
    </source>
</evidence>
<keyword evidence="5 7" id="KW-0472">Membrane</keyword>
<name>A0A1G7ENC2_9ACTO</name>
<organism evidence="10 11">
    <name type="scientific">Actinobaculum suis</name>
    <dbReference type="NCBI Taxonomy" id="1657"/>
    <lineage>
        <taxon>Bacteria</taxon>
        <taxon>Bacillati</taxon>
        <taxon>Actinomycetota</taxon>
        <taxon>Actinomycetes</taxon>
        <taxon>Actinomycetales</taxon>
        <taxon>Actinomycetaceae</taxon>
        <taxon>Actinobaculum</taxon>
    </lineage>
</organism>
<evidence type="ECO:0000313" key="11">
    <source>
        <dbReference type="Proteomes" id="UP000182744"/>
    </source>
</evidence>
<evidence type="ECO:0000256" key="6">
    <source>
        <dbReference type="SAM" id="MobiDB-lite"/>
    </source>
</evidence>
<feature type="transmembrane region" description="Helical" evidence="7">
    <location>
        <begin position="278"/>
        <end position="297"/>
    </location>
</feature>
<feature type="region of interest" description="Disordered" evidence="6">
    <location>
        <begin position="200"/>
        <end position="253"/>
    </location>
</feature>
<keyword evidence="2" id="KW-1003">Cell membrane</keyword>
<keyword evidence="11" id="KW-1185">Reference proteome</keyword>
<feature type="transmembrane region" description="Helical" evidence="7">
    <location>
        <begin position="401"/>
        <end position="422"/>
    </location>
</feature>
<dbReference type="EMBL" id="FNAU01000020">
    <property type="protein sequence ID" value="SDE65183.1"/>
    <property type="molecule type" value="Genomic_DNA"/>
</dbReference>
<dbReference type="PANTHER" id="PTHR23513">
    <property type="entry name" value="INTEGRAL MEMBRANE EFFLUX PROTEIN-RELATED"/>
    <property type="match status" value="1"/>
</dbReference>
<dbReference type="Gene3D" id="1.20.1250.20">
    <property type="entry name" value="MFS general substrate transporter like domains"/>
    <property type="match status" value="1"/>
</dbReference>
<feature type="transmembrane region" description="Helical" evidence="7">
    <location>
        <begin position="177"/>
        <end position="194"/>
    </location>
</feature>
<evidence type="ECO:0000313" key="10">
    <source>
        <dbReference type="EMBL" id="SDE65183.1"/>
    </source>
</evidence>
<dbReference type="AlphaFoldDB" id="A0A1G7ENC2"/>
<evidence type="ECO:0000256" key="2">
    <source>
        <dbReference type="ARBA" id="ARBA00022475"/>
    </source>
</evidence>
<keyword evidence="3 7" id="KW-0812">Transmembrane</keyword>
<keyword evidence="4 7" id="KW-1133">Transmembrane helix</keyword>
<evidence type="ECO:0000256" key="3">
    <source>
        <dbReference type="ARBA" id="ARBA00022692"/>
    </source>
</evidence>
<feature type="transmembrane region" description="Helical" evidence="7">
    <location>
        <begin position="50"/>
        <end position="74"/>
    </location>
</feature>
<feature type="transmembrane region" description="Helical" evidence="7">
    <location>
        <begin position="341"/>
        <end position="357"/>
    </location>
</feature>
<reference evidence="10" key="1">
    <citation type="submission" date="2016-10" db="EMBL/GenBank/DDBJ databases">
        <authorList>
            <person name="de Groot N.N."/>
        </authorList>
    </citation>
    <scope>NUCLEOTIDE SEQUENCE [LARGE SCALE GENOMIC DNA]</scope>
    <source>
        <strain evidence="10">DSM 20639</strain>
    </source>
</reference>
<feature type="compositionally biased region" description="Basic and acidic residues" evidence="6">
    <location>
        <begin position="237"/>
        <end position="250"/>
    </location>
</feature>
<gene>
    <name evidence="9" type="ORF">R6G71_03860</name>
    <name evidence="10" type="ORF">SAMN05421878_12016</name>
</gene>
<dbReference type="EMBL" id="JAWNFU010000002">
    <property type="protein sequence ID" value="MDY5153187.1"/>
    <property type="molecule type" value="Genomic_DNA"/>
</dbReference>
<feature type="transmembrane region" description="Helical" evidence="7">
    <location>
        <begin position="113"/>
        <end position="134"/>
    </location>
</feature>
<feature type="compositionally biased region" description="Basic and acidic residues" evidence="6">
    <location>
        <begin position="207"/>
        <end position="227"/>
    </location>
</feature>
<feature type="transmembrane region" description="Helical" evidence="7">
    <location>
        <begin position="309"/>
        <end position="329"/>
    </location>
</feature>
<feature type="domain" description="Major facilitator superfamily (MFS) profile" evidence="8">
    <location>
        <begin position="261"/>
        <end position="467"/>
    </location>
</feature>
<dbReference type="InterPro" id="IPR036259">
    <property type="entry name" value="MFS_trans_sf"/>
</dbReference>
<dbReference type="Pfam" id="PF07690">
    <property type="entry name" value="MFS_1"/>
    <property type="match status" value="1"/>
</dbReference>
<dbReference type="Proteomes" id="UP001273799">
    <property type="component" value="Unassembled WGS sequence"/>
</dbReference>
<evidence type="ECO:0000313" key="9">
    <source>
        <dbReference type="EMBL" id="MDY5153187.1"/>
    </source>
</evidence>
<dbReference type="InterPro" id="IPR020846">
    <property type="entry name" value="MFS_dom"/>
</dbReference>
<proteinExistence type="predicted"/>
<feature type="transmembrane region" description="Helical" evidence="7">
    <location>
        <begin position="428"/>
        <end position="448"/>
    </location>
</feature>
<dbReference type="GO" id="GO:0022857">
    <property type="term" value="F:transmembrane transporter activity"/>
    <property type="evidence" value="ECO:0007669"/>
    <property type="project" value="InterPro"/>
</dbReference>
<dbReference type="PROSITE" id="PS50850">
    <property type="entry name" value="MFS"/>
    <property type="match status" value="1"/>
</dbReference>
<reference evidence="11" key="2">
    <citation type="submission" date="2016-10" db="EMBL/GenBank/DDBJ databases">
        <authorList>
            <person name="Varghese N."/>
        </authorList>
    </citation>
    <scope>NUCLEOTIDE SEQUENCE [LARGE SCALE GENOMIC DNA]</scope>
    <source>
        <strain evidence="11">DSM 20639</strain>
    </source>
</reference>
<dbReference type="RefSeq" id="WP_074663804.1">
    <property type="nucleotide sequence ID" value="NZ_FNAU01000020.1"/>
</dbReference>
<dbReference type="Proteomes" id="UP000182744">
    <property type="component" value="Unassembled WGS sequence"/>
</dbReference>
<dbReference type="GO" id="GO:0005886">
    <property type="term" value="C:plasma membrane"/>
    <property type="evidence" value="ECO:0007669"/>
    <property type="project" value="UniProtKB-SubCell"/>
</dbReference>
<accession>A0A1G7ENC2</accession>
<evidence type="ECO:0000256" key="5">
    <source>
        <dbReference type="ARBA" id="ARBA00023136"/>
    </source>
</evidence>
<feature type="transmembrane region" description="Helical" evidence="7">
    <location>
        <begin position="363"/>
        <end position="389"/>
    </location>
</feature>